<comment type="caution">
    <text evidence="7">The sequence shown here is derived from an EMBL/GenBank/DDBJ whole genome shotgun (WGS) entry which is preliminary data.</text>
</comment>
<dbReference type="PROSITE" id="PS50011">
    <property type="entry name" value="PROTEIN_KINASE_DOM"/>
    <property type="match status" value="1"/>
</dbReference>
<dbReference type="Proteomes" id="UP001295423">
    <property type="component" value="Unassembled WGS sequence"/>
</dbReference>
<feature type="compositionally biased region" description="Basic residues" evidence="5">
    <location>
        <begin position="241"/>
        <end position="253"/>
    </location>
</feature>
<dbReference type="InterPro" id="IPR000719">
    <property type="entry name" value="Prot_kinase_dom"/>
</dbReference>
<dbReference type="PANTHER" id="PTHR44329">
    <property type="entry name" value="SERINE/THREONINE-PROTEIN KINASE TNNI3K-RELATED"/>
    <property type="match status" value="1"/>
</dbReference>
<gene>
    <name evidence="7" type="ORF">CYCCA115_LOCUS12500</name>
</gene>
<evidence type="ECO:0000256" key="1">
    <source>
        <dbReference type="ARBA" id="ARBA00022679"/>
    </source>
</evidence>
<sequence>MDRLHQSLLSLLPLQLQSSFNSDFDDEHDDDEHDGDDEESWYDTKLLQRELNRSLEERLITEELVTAATLSLQQKNEITRLSVDEFLVGRKLGEGRFGVIHELLLLEQSRLELRKDDDDDDGAKWRQEQLMSPSSFRHHENGYAVKRTHKLPTLRDRRRMTRTEKSSRRRQRLQNLVDFESELRILSSVHHPNVIRTYGTILVQDHPQDGSTTKMMVMERLQDTLEQRLQTWRRSQLRQSYHPHHHHHHHNHHSGVPFEDLDLPVNPKRLELALDISSALDYLHGQKILHRDIKPSNIAFDRNGNIKLFDFGLSRGLHVLTTTRGIYGSSSSPLWKYTAYVGSPRYMAPEVALGLPYNELCDVYSFSLLLWELISLQKPFEHLSPESMGETVWDNAFFPERPRIQTTTWPLSIQDLLQKGWSPVPSKRPPMNTVVLQLGNAYSWMQHGDDNADLEEQEESKLDYWQ</sequence>
<evidence type="ECO:0000256" key="2">
    <source>
        <dbReference type="ARBA" id="ARBA00022741"/>
    </source>
</evidence>
<dbReference type="SMART" id="SM00220">
    <property type="entry name" value="S_TKc"/>
    <property type="match status" value="1"/>
</dbReference>
<dbReference type="SUPFAM" id="SSF56112">
    <property type="entry name" value="Protein kinase-like (PK-like)"/>
    <property type="match status" value="1"/>
</dbReference>
<dbReference type="EMBL" id="CAKOGP040001759">
    <property type="protein sequence ID" value="CAJ1950257.1"/>
    <property type="molecule type" value="Genomic_DNA"/>
</dbReference>
<accession>A0AAD2JH40</accession>
<dbReference type="GO" id="GO:0004674">
    <property type="term" value="F:protein serine/threonine kinase activity"/>
    <property type="evidence" value="ECO:0007669"/>
    <property type="project" value="TreeGrafter"/>
</dbReference>
<dbReference type="AlphaFoldDB" id="A0AAD2JH40"/>
<dbReference type="PANTHER" id="PTHR44329:SF288">
    <property type="entry name" value="MITOGEN-ACTIVATED PROTEIN KINASE KINASE KINASE 20"/>
    <property type="match status" value="1"/>
</dbReference>
<dbReference type="InterPro" id="IPR051681">
    <property type="entry name" value="Ser/Thr_Kinases-Pseudokinases"/>
</dbReference>
<dbReference type="GO" id="GO:0005524">
    <property type="term" value="F:ATP binding"/>
    <property type="evidence" value="ECO:0007669"/>
    <property type="project" value="UniProtKB-KW"/>
</dbReference>
<evidence type="ECO:0000256" key="4">
    <source>
        <dbReference type="ARBA" id="ARBA00022840"/>
    </source>
</evidence>
<feature type="region of interest" description="Disordered" evidence="5">
    <location>
        <begin position="234"/>
        <end position="259"/>
    </location>
</feature>
<feature type="domain" description="Protein kinase" evidence="6">
    <location>
        <begin position="86"/>
        <end position="445"/>
    </location>
</feature>
<evidence type="ECO:0000259" key="6">
    <source>
        <dbReference type="PROSITE" id="PS50011"/>
    </source>
</evidence>
<dbReference type="InterPro" id="IPR011009">
    <property type="entry name" value="Kinase-like_dom_sf"/>
</dbReference>
<dbReference type="Gene3D" id="3.30.200.20">
    <property type="entry name" value="Phosphorylase Kinase, domain 1"/>
    <property type="match status" value="1"/>
</dbReference>
<feature type="compositionally biased region" description="Acidic residues" evidence="5">
    <location>
        <begin position="23"/>
        <end position="41"/>
    </location>
</feature>
<evidence type="ECO:0000256" key="3">
    <source>
        <dbReference type="ARBA" id="ARBA00022777"/>
    </source>
</evidence>
<dbReference type="Gene3D" id="1.10.510.10">
    <property type="entry name" value="Transferase(Phosphotransferase) domain 1"/>
    <property type="match status" value="1"/>
</dbReference>
<keyword evidence="2" id="KW-0547">Nucleotide-binding</keyword>
<keyword evidence="1" id="KW-0808">Transferase</keyword>
<name>A0AAD2JH40_9STRA</name>
<keyword evidence="3" id="KW-0418">Kinase</keyword>
<feature type="region of interest" description="Disordered" evidence="5">
    <location>
        <begin position="22"/>
        <end position="41"/>
    </location>
</feature>
<protein>
    <recommendedName>
        <fullName evidence="6">Protein kinase domain-containing protein</fullName>
    </recommendedName>
</protein>
<proteinExistence type="predicted"/>
<evidence type="ECO:0000313" key="7">
    <source>
        <dbReference type="EMBL" id="CAJ1950257.1"/>
    </source>
</evidence>
<organism evidence="7 8">
    <name type="scientific">Cylindrotheca closterium</name>
    <dbReference type="NCBI Taxonomy" id="2856"/>
    <lineage>
        <taxon>Eukaryota</taxon>
        <taxon>Sar</taxon>
        <taxon>Stramenopiles</taxon>
        <taxon>Ochrophyta</taxon>
        <taxon>Bacillariophyta</taxon>
        <taxon>Bacillariophyceae</taxon>
        <taxon>Bacillariophycidae</taxon>
        <taxon>Bacillariales</taxon>
        <taxon>Bacillariaceae</taxon>
        <taxon>Cylindrotheca</taxon>
    </lineage>
</organism>
<keyword evidence="8" id="KW-1185">Reference proteome</keyword>
<keyword evidence="4" id="KW-0067">ATP-binding</keyword>
<dbReference type="Pfam" id="PF00069">
    <property type="entry name" value="Pkinase"/>
    <property type="match status" value="1"/>
</dbReference>
<evidence type="ECO:0000313" key="8">
    <source>
        <dbReference type="Proteomes" id="UP001295423"/>
    </source>
</evidence>
<evidence type="ECO:0000256" key="5">
    <source>
        <dbReference type="SAM" id="MobiDB-lite"/>
    </source>
</evidence>
<reference evidence="7" key="1">
    <citation type="submission" date="2023-08" db="EMBL/GenBank/DDBJ databases">
        <authorList>
            <person name="Audoor S."/>
            <person name="Bilcke G."/>
        </authorList>
    </citation>
    <scope>NUCLEOTIDE SEQUENCE</scope>
</reference>